<evidence type="ECO:0000313" key="4">
    <source>
        <dbReference type="Proteomes" id="UP000245207"/>
    </source>
</evidence>
<evidence type="ECO:0000256" key="2">
    <source>
        <dbReference type="SAM" id="Phobius"/>
    </source>
</evidence>
<feature type="region of interest" description="Disordered" evidence="1">
    <location>
        <begin position="400"/>
        <end position="428"/>
    </location>
</feature>
<dbReference type="AlphaFoldDB" id="A0A2U1KQS2"/>
<dbReference type="Proteomes" id="UP000245207">
    <property type="component" value="Unassembled WGS sequence"/>
</dbReference>
<name>A0A2U1KQS2_ARTAN</name>
<gene>
    <name evidence="3" type="ORF">CTI12_AA573970</name>
</gene>
<dbReference type="InterPro" id="IPR036691">
    <property type="entry name" value="Endo/exonu/phosph_ase_sf"/>
</dbReference>
<feature type="transmembrane region" description="Helical" evidence="2">
    <location>
        <begin position="340"/>
        <end position="360"/>
    </location>
</feature>
<dbReference type="PANTHER" id="PTHR34223:SF101">
    <property type="entry name" value="F-BOX DOMAIN-CONTAINING PROTEIN"/>
    <property type="match status" value="1"/>
</dbReference>
<evidence type="ECO:0000313" key="3">
    <source>
        <dbReference type="EMBL" id="PWA39098.1"/>
    </source>
</evidence>
<accession>A0A2U1KQS2</accession>
<proteinExistence type="predicted"/>
<dbReference type="EMBL" id="PKPP01014966">
    <property type="protein sequence ID" value="PWA39098.1"/>
    <property type="molecule type" value="Genomic_DNA"/>
</dbReference>
<organism evidence="3 4">
    <name type="scientific">Artemisia annua</name>
    <name type="common">Sweet wormwood</name>
    <dbReference type="NCBI Taxonomy" id="35608"/>
    <lineage>
        <taxon>Eukaryota</taxon>
        <taxon>Viridiplantae</taxon>
        <taxon>Streptophyta</taxon>
        <taxon>Embryophyta</taxon>
        <taxon>Tracheophyta</taxon>
        <taxon>Spermatophyta</taxon>
        <taxon>Magnoliopsida</taxon>
        <taxon>eudicotyledons</taxon>
        <taxon>Gunneridae</taxon>
        <taxon>Pentapetalae</taxon>
        <taxon>asterids</taxon>
        <taxon>campanulids</taxon>
        <taxon>Asterales</taxon>
        <taxon>Asteraceae</taxon>
        <taxon>Asteroideae</taxon>
        <taxon>Anthemideae</taxon>
        <taxon>Artemisiinae</taxon>
        <taxon>Artemisia</taxon>
    </lineage>
</organism>
<dbReference type="STRING" id="35608.A0A2U1KQS2"/>
<dbReference type="PANTHER" id="PTHR34223">
    <property type="entry name" value="OS11G0201299 PROTEIN"/>
    <property type="match status" value="1"/>
</dbReference>
<keyword evidence="4" id="KW-1185">Reference proteome</keyword>
<keyword evidence="2" id="KW-0472">Membrane</keyword>
<protein>
    <submittedName>
        <fullName evidence="3">F-box domain, Leucine-rich repeat domain, L domain-like protein</fullName>
    </submittedName>
</protein>
<dbReference type="OrthoDB" id="1848700at2759"/>
<evidence type="ECO:0000256" key="1">
    <source>
        <dbReference type="SAM" id="MobiDB-lite"/>
    </source>
</evidence>
<feature type="compositionally biased region" description="Basic residues" evidence="1">
    <location>
        <begin position="413"/>
        <end position="423"/>
    </location>
</feature>
<keyword evidence="2" id="KW-0812">Transmembrane</keyword>
<reference evidence="3 4" key="1">
    <citation type="journal article" date="2018" name="Mol. Plant">
        <title>The genome of Artemisia annua provides insight into the evolution of Asteraceae family and artemisinin biosynthesis.</title>
        <authorList>
            <person name="Shen Q."/>
            <person name="Zhang L."/>
            <person name="Liao Z."/>
            <person name="Wang S."/>
            <person name="Yan T."/>
            <person name="Shi P."/>
            <person name="Liu M."/>
            <person name="Fu X."/>
            <person name="Pan Q."/>
            <person name="Wang Y."/>
            <person name="Lv Z."/>
            <person name="Lu X."/>
            <person name="Zhang F."/>
            <person name="Jiang W."/>
            <person name="Ma Y."/>
            <person name="Chen M."/>
            <person name="Hao X."/>
            <person name="Li L."/>
            <person name="Tang Y."/>
            <person name="Lv G."/>
            <person name="Zhou Y."/>
            <person name="Sun X."/>
            <person name="Brodelius P.E."/>
            <person name="Rose J.K.C."/>
            <person name="Tang K."/>
        </authorList>
    </citation>
    <scope>NUCLEOTIDE SEQUENCE [LARGE SCALE GENOMIC DNA]</scope>
    <source>
        <strain evidence="4">cv. Huhao1</strain>
        <tissue evidence="3">Leaf</tissue>
    </source>
</reference>
<dbReference type="SUPFAM" id="SSF52047">
    <property type="entry name" value="RNI-like"/>
    <property type="match status" value="1"/>
</dbReference>
<dbReference type="InterPro" id="IPR032675">
    <property type="entry name" value="LRR_dom_sf"/>
</dbReference>
<sequence>MAQIAWYKHRTTLEPSTHAPQTEPQWWGVVLGGIDKRRLKHNSRSTRWRTYVDGYTKVIVTYSFALNTSVLRLAIRAGRSRLSIRGYLERHRISNICNSYYAGYHHLATIAEKPMDVVCDCKDCNQVHAETRVPSHQKFLYARKNIGSPILEDATPYLRTSLFSKAPLKDYGVETMVISSPHTKLEKSSSGDIVPGDTPDVHSNTIELYAANGYIKIKISNWVDDFISHYVIICGESHRILSEWFEEARKSYNNGEDILLAAASHANRPTRHAAKRTRRMPTAAAAKTGSISISMTLHQTSFCFVCDHLTSGQKEGDELRRNADLQTLVLMLCRQLQVEYFVYLLLLPLSVTLFRLYVFLPAGALYDQTTFLTMAIAVADGNDMHGTHTARRNTRRCRPGAVHQDGNDMHGTHTARRNTRRCRPGAVHQGPPAEYVSLGRCDRTKQQRLSVLSSRWRFIWTSMPNLNFASREVSGSSPYHEFVNNVLSGRNNKIDVSSLAVEDTDESTVKRILEYAFSHNVQQLSISWSMYSPDHIPPSLLSSKSLKHLAMIGTAIDGLSYSTWDLPALTTLHLQYVSLDNCSSILTMCQNLKNLTLDRCEVLEERESCNGFSIINSRFVNLTLKKVEWYVKSVLLDTPQLKNLIIVDTPHQPREICVEYVSIGELPGELTISACDLNYLLLKGSYFPKLSLDGIHSLEKVDLSISSPHSKTDVHKICEVLQRLHSVKSLALSLEIVELLSSSVEVISHQPSPFASLKSLKIYPLKSLEVYPVQLDHEQAATEINLSTEVKRYLLDGSPNATFTVASHEIEYKKWLFGTKIVGPYYGLNANNFL</sequence>
<dbReference type="Gene3D" id="3.60.10.10">
    <property type="entry name" value="Endonuclease/exonuclease/phosphatase"/>
    <property type="match status" value="1"/>
</dbReference>
<dbReference type="InterPro" id="IPR053197">
    <property type="entry name" value="F-box_SCFL_complex_component"/>
</dbReference>
<comment type="caution">
    <text evidence="3">The sequence shown here is derived from an EMBL/GenBank/DDBJ whole genome shotgun (WGS) entry which is preliminary data.</text>
</comment>
<dbReference type="Gene3D" id="3.80.10.10">
    <property type="entry name" value="Ribonuclease Inhibitor"/>
    <property type="match status" value="1"/>
</dbReference>
<keyword evidence="2" id="KW-1133">Transmembrane helix</keyword>